<evidence type="ECO:0000256" key="3">
    <source>
        <dbReference type="ARBA" id="ARBA00022692"/>
    </source>
</evidence>
<keyword evidence="4 7" id="KW-1133">Transmembrane helix</keyword>
<feature type="transmembrane region" description="Helical" evidence="7">
    <location>
        <begin position="226"/>
        <end position="243"/>
    </location>
</feature>
<feature type="transmembrane region" description="Helical" evidence="7">
    <location>
        <begin position="137"/>
        <end position="155"/>
    </location>
</feature>
<dbReference type="Pfam" id="PF07690">
    <property type="entry name" value="MFS_1"/>
    <property type="match status" value="1"/>
</dbReference>
<evidence type="ECO:0000259" key="8">
    <source>
        <dbReference type="PROSITE" id="PS50850"/>
    </source>
</evidence>
<dbReference type="PANTHER" id="PTHR23502:SF182">
    <property type="entry name" value="POLYAMINE TRANSPORTER, PUTATIVE-RELATED"/>
    <property type="match status" value="1"/>
</dbReference>
<dbReference type="OrthoDB" id="3936150at2759"/>
<feature type="transmembrane region" description="Helical" evidence="7">
    <location>
        <begin position="167"/>
        <end position="188"/>
    </location>
</feature>
<feature type="transmembrane region" description="Helical" evidence="7">
    <location>
        <begin position="297"/>
        <end position="323"/>
    </location>
</feature>
<organism evidence="9 10">
    <name type="scientific">Rhizodiscina lignyota</name>
    <dbReference type="NCBI Taxonomy" id="1504668"/>
    <lineage>
        <taxon>Eukaryota</taxon>
        <taxon>Fungi</taxon>
        <taxon>Dikarya</taxon>
        <taxon>Ascomycota</taxon>
        <taxon>Pezizomycotina</taxon>
        <taxon>Dothideomycetes</taxon>
        <taxon>Pleosporomycetidae</taxon>
        <taxon>Aulographales</taxon>
        <taxon>Rhizodiscinaceae</taxon>
        <taxon>Rhizodiscina</taxon>
    </lineage>
</organism>
<dbReference type="EMBL" id="ML978131">
    <property type="protein sequence ID" value="KAF2095630.1"/>
    <property type="molecule type" value="Genomic_DNA"/>
</dbReference>
<dbReference type="Gene3D" id="1.20.1250.20">
    <property type="entry name" value="MFS general substrate transporter like domains"/>
    <property type="match status" value="1"/>
</dbReference>
<dbReference type="Proteomes" id="UP000799772">
    <property type="component" value="Unassembled WGS sequence"/>
</dbReference>
<proteinExistence type="inferred from homology"/>
<keyword evidence="10" id="KW-1185">Reference proteome</keyword>
<dbReference type="GO" id="GO:0000297">
    <property type="term" value="F:spermine transmembrane transporter activity"/>
    <property type="evidence" value="ECO:0007669"/>
    <property type="project" value="TreeGrafter"/>
</dbReference>
<keyword evidence="3 7" id="KW-0812">Transmembrane</keyword>
<feature type="region of interest" description="Disordered" evidence="6">
    <location>
        <begin position="1"/>
        <end position="59"/>
    </location>
</feature>
<dbReference type="FunFam" id="1.20.1250.20:FF:000082">
    <property type="entry name" value="MFS multidrug transporter, putative"/>
    <property type="match status" value="1"/>
</dbReference>
<evidence type="ECO:0000256" key="4">
    <source>
        <dbReference type="ARBA" id="ARBA00022989"/>
    </source>
</evidence>
<reference evidence="9" key="1">
    <citation type="journal article" date="2020" name="Stud. Mycol.">
        <title>101 Dothideomycetes genomes: a test case for predicting lifestyles and emergence of pathogens.</title>
        <authorList>
            <person name="Haridas S."/>
            <person name="Albert R."/>
            <person name="Binder M."/>
            <person name="Bloem J."/>
            <person name="Labutti K."/>
            <person name="Salamov A."/>
            <person name="Andreopoulos B."/>
            <person name="Baker S."/>
            <person name="Barry K."/>
            <person name="Bills G."/>
            <person name="Bluhm B."/>
            <person name="Cannon C."/>
            <person name="Castanera R."/>
            <person name="Culley D."/>
            <person name="Daum C."/>
            <person name="Ezra D."/>
            <person name="Gonzalez J."/>
            <person name="Henrissat B."/>
            <person name="Kuo A."/>
            <person name="Liang C."/>
            <person name="Lipzen A."/>
            <person name="Lutzoni F."/>
            <person name="Magnuson J."/>
            <person name="Mondo S."/>
            <person name="Nolan M."/>
            <person name="Ohm R."/>
            <person name="Pangilinan J."/>
            <person name="Park H.-J."/>
            <person name="Ramirez L."/>
            <person name="Alfaro M."/>
            <person name="Sun H."/>
            <person name="Tritt A."/>
            <person name="Yoshinaga Y."/>
            <person name="Zwiers L.-H."/>
            <person name="Turgeon B."/>
            <person name="Goodwin S."/>
            <person name="Spatafora J."/>
            <person name="Crous P."/>
            <person name="Grigoriev I."/>
        </authorList>
    </citation>
    <scope>NUCLEOTIDE SEQUENCE</scope>
    <source>
        <strain evidence="9">CBS 133067</strain>
    </source>
</reference>
<dbReference type="PANTHER" id="PTHR23502">
    <property type="entry name" value="MAJOR FACILITATOR SUPERFAMILY"/>
    <property type="match status" value="1"/>
</dbReference>
<feature type="transmembrane region" description="Helical" evidence="7">
    <location>
        <begin position="473"/>
        <end position="495"/>
    </location>
</feature>
<feature type="transmembrane region" description="Helical" evidence="7">
    <location>
        <begin position="446"/>
        <end position="467"/>
    </location>
</feature>
<feature type="transmembrane region" description="Helical" evidence="7">
    <location>
        <begin position="335"/>
        <end position="360"/>
    </location>
</feature>
<protein>
    <submittedName>
        <fullName evidence="9">MFS general substrate transporter</fullName>
    </submittedName>
</protein>
<dbReference type="PROSITE" id="PS50850">
    <property type="entry name" value="MFS"/>
    <property type="match status" value="1"/>
</dbReference>
<evidence type="ECO:0000256" key="2">
    <source>
        <dbReference type="ARBA" id="ARBA00008335"/>
    </source>
</evidence>
<dbReference type="InterPro" id="IPR036259">
    <property type="entry name" value="MFS_trans_sf"/>
</dbReference>
<dbReference type="GO" id="GO:0005886">
    <property type="term" value="C:plasma membrane"/>
    <property type="evidence" value="ECO:0007669"/>
    <property type="project" value="TreeGrafter"/>
</dbReference>
<keyword evidence="5 7" id="KW-0472">Membrane</keyword>
<sequence>MNDSDADEDSIQEPERVHTKHDHSDLEKLSTHHDVEAEAAHPATRAVTAQDWTGPDDPENPFNWPMSKRVYSTAIPGLFAFVVTFGSSVYTPAIPEVMQQFHVSQEAAVLGLCLWTLGLACGPMIAAPISESYGRLIVYRVSLPLSMLFTLGAGFSKTFGTLLTMRLLAGITGSPVLSVGAGTNADLFPPRIRAYSTTSFLVAPFLGPALGPVVGGFAAQFKGWRWTQWCILFIGAAVYLISLPMKETYKKAILEKRAKRLGIQPPKGPVPPGLARIKFMMTVTLLRPCHMLVTEPIVTFFSLYSAFTFALLFTFFAAFPLVFREVYGFNTYQNGLVFLAIGLGVVLAAASCIWFDVIFYQEQHRKAVAGGRIHVAPEHRLYGAMAGAFGITIGIFWFAWTARKGVHWIVPILATVPFAWGNLCIFTCTALFLVDVYGPLNGASALAANGLARYGLSAVFPLFTVQMYNTLGIAWATSLLGFLSLLMLPIPWFFFKFGPKYRAKSSYETIKA</sequence>
<gene>
    <name evidence="9" type="ORF">NA57DRAFT_44233</name>
</gene>
<evidence type="ECO:0000256" key="6">
    <source>
        <dbReference type="SAM" id="MobiDB-lite"/>
    </source>
</evidence>
<evidence type="ECO:0000313" key="9">
    <source>
        <dbReference type="EMBL" id="KAF2095630.1"/>
    </source>
</evidence>
<feature type="transmembrane region" description="Helical" evidence="7">
    <location>
        <begin position="406"/>
        <end position="434"/>
    </location>
</feature>
<dbReference type="SUPFAM" id="SSF103473">
    <property type="entry name" value="MFS general substrate transporter"/>
    <property type="match status" value="1"/>
</dbReference>
<feature type="transmembrane region" description="Helical" evidence="7">
    <location>
        <begin position="70"/>
        <end position="87"/>
    </location>
</feature>
<dbReference type="GO" id="GO:0015606">
    <property type="term" value="F:spermidine transmembrane transporter activity"/>
    <property type="evidence" value="ECO:0007669"/>
    <property type="project" value="TreeGrafter"/>
</dbReference>
<dbReference type="InterPro" id="IPR011701">
    <property type="entry name" value="MFS"/>
</dbReference>
<feature type="compositionally biased region" description="Acidic residues" evidence="6">
    <location>
        <begin position="1"/>
        <end position="12"/>
    </location>
</feature>
<dbReference type="CDD" id="cd17323">
    <property type="entry name" value="MFS_Tpo1_MDR_like"/>
    <property type="match status" value="1"/>
</dbReference>
<dbReference type="AlphaFoldDB" id="A0A9P4I601"/>
<feature type="transmembrane region" description="Helical" evidence="7">
    <location>
        <begin position="107"/>
        <end position="125"/>
    </location>
</feature>
<evidence type="ECO:0000256" key="1">
    <source>
        <dbReference type="ARBA" id="ARBA00004141"/>
    </source>
</evidence>
<accession>A0A9P4I601</accession>
<feature type="transmembrane region" description="Helical" evidence="7">
    <location>
        <begin position="200"/>
        <end position="220"/>
    </location>
</feature>
<evidence type="ECO:0000313" key="10">
    <source>
        <dbReference type="Proteomes" id="UP000799772"/>
    </source>
</evidence>
<comment type="caution">
    <text evidence="9">The sequence shown here is derived from an EMBL/GenBank/DDBJ whole genome shotgun (WGS) entry which is preliminary data.</text>
</comment>
<dbReference type="InterPro" id="IPR020846">
    <property type="entry name" value="MFS_dom"/>
</dbReference>
<feature type="compositionally biased region" description="Basic and acidic residues" evidence="6">
    <location>
        <begin position="13"/>
        <end position="39"/>
    </location>
</feature>
<evidence type="ECO:0000256" key="5">
    <source>
        <dbReference type="ARBA" id="ARBA00023136"/>
    </source>
</evidence>
<name>A0A9P4I601_9PEZI</name>
<comment type="similarity">
    <text evidence="2">Belongs to the major facilitator superfamily.</text>
</comment>
<feature type="transmembrane region" description="Helical" evidence="7">
    <location>
        <begin position="381"/>
        <end position="400"/>
    </location>
</feature>
<feature type="domain" description="Major facilitator superfamily (MFS) profile" evidence="8">
    <location>
        <begin position="72"/>
        <end position="502"/>
    </location>
</feature>
<evidence type="ECO:0000256" key="7">
    <source>
        <dbReference type="SAM" id="Phobius"/>
    </source>
</evidence>
<comment type="subcellular location">
    <subcellularLocation>
        <location evidence="1">Membrane</location>
        <topology evidence="1">Multi-pass membrane protein</topology>
    </subcellularLocation>
</comment>